<dbReference type="Pfam" id="PF13181">
    <property type="entry name" value="TPR_8"/>
    <property type="match status" value="1"/>
</dbReference>
<dbReference type="Pfam" id="PF13424">
    <property type="entry name" value="TPR_12"/>
    <property type="match status" value="1"/>
</dbReference>
<dbReference type="InterPro" id="IPR011990">
    <property type="entry name" value="TPR-like_helical_dom_sf"/>
</dbReference>
<dbReference type="Pfam" id="PF13374">
    <property type="entry name" value="TPR_10"/>
    <property type="match status" value="1"/>
</dbReference>
<feature type="region of interest" description="Disordered" evidence="1">
    <location>
        <begin position="1"/>
        <end position="24"/>
    </location>
</feature>
<dbReference type="SMART" id="SM00028">
    <property type="entry name" value="TPR"/>
    <property type="match status" value="6"/>
</dbReference>
<reference evidence="2 3" key="1">
    <citation type="submission" date="2019-01" db="EMBL/GenBank/DDBJ databases">
        <title>A chromosome-scale genome assembly of the yellow perch, Perca flavescens.</title>
        <authorList>
            <person name="Feron R."/>
            <person name="Morvezen R."/>
            <person name="Bestin A."/>
            <person name="Haffray P."/>
            <person name="Klopp C."/>
            <person name="Zahm M."/>
            <person name="Cabau C."/>
            <person name="Roques C."/>
            <person name="Donnadieu C."/>
            <person name="Bouchez O."/>
            <person name="Christie M."/>
            <person name="Larson W."/>
            <person name="Guiguen Y."/>
        </authorList>
    </citation>
    <scope>NUCLEOTIDE SEQUENCE [LARGE SCALE GENOMIC DNA]</scope>
    <source>
        <strain evidence="2">YP-PL-M2</strain>
        <tissue evidence="2">Blood</tissue>
    </source>
</reference>
<feature type="region of interest" description="Disordered" evidence="1">
    <location>
        <begin position="395"/>
        <end position="517"/>
    </location>
</feature>
<dbReference type="PANTHER" id="PTHR47050">
    <property type="entry name" value="TETRATRICOPEPTIDE REPEAT PROTEIN 24"/>
    <property type="match status" value="1"/>
</dbReference>
<dbReference type="PANTHER" id="PTHR47050:SF2">
    <property type="entry name" value="TETRATRICOPEPTIDE REPEAT PROTEIN 24"/>
    <property type="match status" value="1"/>
</dbReference>
<organism evidence="2 3">
    <name type="scientific">Perca flavescens</name>
    <name type="common">American yellow perch</name>
    <name type="synonym">Morone flavescens</name>
    <dbReference type="NCBI Taxonomy" id="8167"/>
    <lineage>
        <taxon>Eukaryota</taxon>
        <taxon>Metazoa</taxon>
        <taxon>Chordata</taxon>
        <taxon>Craniata</taxon>
        <taxon>Vertebrata</taxon>
        <taxon>Euteleostomi</taxon>
        <taxon>Actinopterygii</taxon>
        <taxon>Neopterygii</taxon>
        <taxon>Teleostei</taxon>
        <taxon>Neoteleostei</taxon>
        <taxon>Acanthomorphata</taxon>
        <taxon>Eupercaria</taxon>
        <taxon>Perciformes</taxon>
        <taxon>Percoidei</taxon>
        <taxon>Percidae</taxon>
        <taxon>Percinae</taxon>
        <taxon>Perca</taxon>
    </lineage>
</organism>
<evidence type="ECO:0000313" key="2">
    <source>
        <dbReference type="EMBL" id="TDH11132.1"/>
    </source>
</evidence>
<name>A0A484D7F9_PERFV</name>
<dbReference type="STRING" id="8167.A0A484D7F9"/>
<evidence type="ECO:0000313" key="3">
    <source>
        <dbReference type="Proteomes" id="UP000295070"/>
    </source>
</evidence>
<dbReference type="InterPro" id="IPR019734">
    <property type="entry name" value="TPR_rpt"/>
</dbReference>
<dbReference type="EMBL" id="SCKG01000006">
    <property type="protein sequence ID" value="TDH11132.1"/>
    <property type="molecule type" value="Genomic_DNA"/>
</dbReference>
<dbReference type="InterPro" id="IPR024812">
    <property type="entry name" value="TPR_24"/>
</dbReference>
<dbReference type="Gene3D" id="1.25.40.10">
    <property type="entry name" value="Tetratricopeptide repeat domain"/>
    <property type="match status" value="2"/>
</dbReference>
<dbReference type="Proteomes" id="UP000295070">
    <property type="component" value="Chromosome 6"/>
</dbReference>
<dbReference type="SUPFAM" id="SSF48452">
    <property type="entry name" value="TPR-like"/>
    <property type="match status" value="2"/>
</dbReference>
<evidence type="ECO:0008006" key="4">
    <source>
        <dbReference type="Google" id="ProtNLM"/>
    </source>
</evidence>
<protein>
    <recommendedName>
        <fullName evidence="4">MalT-like TPR region domain-containing protein</fullName>
    </recommendedName>
</protein>
<proteinExistence type="predicted"/>
<dbReference type="AlphaFoldDB" id="A0A484D7F9"/>
<keyword evidence="3" id="KW-1185">Reference proteome</keyword>
<accession>A0A484D7F9</accession>
<feature type="compositionally biased region" description="Polar residues" evidence="1">
    <location>
        <begin position="413"/>
        <end position="425"/>
    </location>
</feature>
<gene>
    <name evidence="2" type="ORF">EPR50_G00057680</name>
</gene>
<sequence length="517" mass="56135">MATAASAPGKDEVKLKKKRKKRMKDIEELTSAGHRALQDGRSEHALSCFNSALKAAAQLQDSRVLGACSFNLGAAYVEAEQPEKGLDLLRQAQPGPKADRLPDLQFNLALAHNALGQRREAAAYFLQAAQLYRSQGDGRSEGDACMEMSRCYSTDQDWVLAAQSLLRAAESYRVAAMSDSAAAALKEAASHMIQSDQFSRDDIISVLTESLSLTDSITNPRILGELYLCVGVSYCRLRCFQEAVACLQRALSPAAQQPPLLARVLHNLGAALNSAGRFPAAVGYHRLAAGLYGSLGCRGDQARCFSNLGYACSQVGDEEEAAESFILALQGFRDTEDHLSEVQVCESLAECYLKQRKQQKAVQLYKQALTALSHCQDSSGSARDRLVERLTAALQQSLQRPRPLRPPNRRSDITQSPGAASNQQPDDQRGEGPDSQLEAAGRQEAAEHCGSAGGGASEEPEYMSMVPGLHSSERSEERLQSMTPHWFRRRQKPRPPAQVTSERPRPLQPGGGLGSVP</sequence>
<evidence type="ECO:0000256" key="1">
    <source>
        <dbReference type="SAM" id="MobiDB-lite"/>
    </source>
</evidence>
<comment type="caution">
    <text evidence="2">The sequence shown here is derived from an EMBL/GenBank/DDBJ whole genome shotgun (WGS) entry which is preliminary data.</text>
</comment>